<keyword evidence="4" id="KW-1185">Reference proteome</keyword>
<dbReference type="GO" id="GO:0072380">
    <property type="term" value="C:TRC complex"/>
    <property type="evidence" value="ECO:0007669"/>
    <property type="project" value="TreeGrafter"/>
</dbReference>
<organism evidence="4">
    <name type="scientific">Laccaria bicolor (strain S238N-H82 / ATCC MYA-4686)</name>
    <name type="common">Bicoloured deceiver</name>
    <name type="synonym">Laccaria laccata var. bicolor</name>
    <dbReference type="NCBI Taxonomy" id="486041"/>
    <lineage>
        <taxon>Eukaryota</taxon>
        <taxon>Fungi</taxon>
        <taxon>Dikarya</taxon>
        <taxon>Basidiomycota</taxon>
        <taxon>Agaricomycotina</taxon>
        <taxon>Agaricomycetes</taxon>
        <taxon>Agaricomycetidae</taxon>
        <taxon>Agaricales</taxon>
        <taxon>Agaricineae</taxon>
        <taxon>Hydnangiaceae</taxon>
        <taxon>Laccaria</taxon>
    </lineage>
</organism>
<dbReference type="KEGG" id="lbc:LACBIDRAFT_293413"/>
<dbReference type="InParanoid" id="B0D3H2"/>
<dbReference type="InterPro" id="IPR047150">
    <property type="entry name" value="SGT"/>
</dbReference>
<dbReference type="Proteomes" id="UP000001194">
    <property type="component" value="Unassembled WGS sequence"/>
</dbReference>
<dbReference type="InterPro" id="IPR011990">
    <property type="entry name" value="TPR-like_helical_dom_sf"/>
</dbReference>
<dbReference type="GeneID" id="6073795"/>
<dbReference type="EMBL" id="DS547096">
    <property type="protein sequence ID" value="EDR11276.1"/>
    <property type="molecule type" value="Genomic_DNA"/>
</dbReference>
<dbReference type="HOGENOM" id="CLU_058859_0_0_1"/>
<keyword evidence="1" id="KW-0677">Repeat</keyword>
<proteinExistence type="predicted"/>
<keyword evidence="2" id="KW-0802">TPR repeat</keyword>
<gene>
    <name evidence="3" type="ORF">LACBIDRAFT_293413</name>
</gene>
<sequence length="290" mass="32219">MGMVDAAGRAVDPSEGHGSAGLRPTFMIYIYETSGKHRVMHETTGLPDSKTVLQLQQHLPTLKPFLDSLPAPFHWRVETREEAEGLSERIHQLNVKGVVASMELAEKAKSVGNEAFSRKERAAAIKAYTEAIGHLIDVLSMKPDLDEEAKAKNLLAVCYSNRAATYLIPGAGQDVERALLNGKKAEMADPSYAKGYIRQATASEALGKLDDAQDAIARALRRPDLENDKNLVDRLIDLLTGGKGMSNDEGTFKNWMLDVLINDRRSSERLSGIDGEWRRRCDEQFARWKR</sequence>
<evidence type="ECO:0000313" key="4">
    <source>
        <dbReference type="Proteomes" id="UP000001194"/>
    </source>
</evidence>
<dbReference type="PANTHER" id="PTHR45831">
    <property type="entry name" value="LD24721P"/>
    <property type="match status" value="1"/>
</dbReference>
<dbReference type="SUPFAM" id="SSF48452">
    <property type="entry name" value="TPR-like"/>
    <property type="match status" value="1"/>
</dbReference>
<dbReference type="STRING" id="486041.B0D3H2"/>
<dbReference type="GO" id="GO:0060090">
    <property type="term" value="F:molecular adaptor activity"/>
    <property type="evidence" value="ECO:0007669"/>
    <property type="project" value="TreeGrafter"/>
</dbReference>
<reference evidence="3 4" key="1">
    <citation type="journal article" date="2008" name="Nature">
        <title>The genome of Laccaria bicolor provides insights into mycorrhizal symbiosis.</title>
        <authorList>
            <person name="Martin F."/>
            <person name="Aerts A."/>
            <person name="Ahren D."/>
            <person name="Brun A."/>
            <person name="Danchin E.G.J."/>
            <person name="Duchaussoy F."/>
            <person name="Gibon J."/>
            <person name="Kohler A."/>
            <person name="Lindquist E."/>
            <person name="Pereda V."/>
            <person name="Salamov A."/>
            <person name="Shapiro H.J."/>
            <person name="Wuyts J."/>
            <person name="Blaudez D."/>
            <person name="Buee M."/>
            <person name="Brokstein P."/>
            <person name="Canbaeck B."/>
            <person name="Cohen D."/>
            <person name="Courty P.E."/>
            <person name="Coutinho P.M."/>
            <person name="Delaruelle C."/>
            <person name="Detter J.C."/>
            <person name="Deveau A."/>
            <person name="DiFazio S."/>
            <person name="Duplessis S."/>
            <person name="Fraissinet-Tachet L."/>
            <person name="Lucic E."/>
            <person name="Frey-Klett P."/>
            <person name="Fourrey C."/>
            <person name="Feussner I."/>
            <person name="Gay G."/>
            <person name="Grimwood J."/>
            <person name="Hoegger P.J."/>
            <person name="Jain P."/>
            <person name="Kilaru S."/>
            <person name="Labbe J."/>
            <person name="Lin Y.C."/>
            <person name="Legue V."/>
            <person name="Le Tacon F."/>
            <person name="Marmeisse R."/>
            <person name="Melayah D."/>
            <person name="Montanini B."/>
            <person name="Muratet M."/>
            <person name="Nehls U."/>
            <person name="Niculita-Hirzel H."/>
            <person name="Oudot-Le Secq M.P."/>
            <person name="Peter M."/>
            <person name="Quesneville H."/>
            <person name="Rajashekar B."/>
            <person name="Reich M."/>
            <person name="Rouhier N."/>
            <person name="Schmutz J."/>
            <person name="Yin T."/>
            <person name="Chalot M."/>
            <person name="Henrissat B."/>
            <person name="Kuees U."/>
            <person name="Lucas S."/>
            <person name="Van de Peer Y."/>
            <person name="Podila G.K."/>
            <person name="Polle A."/>
            <person name="Pukkila P.J."/>
            <person name="Richardson P.M."/>
            <person name="Rouze P."/>
            <person name="Sanders I.R."/>
            <person name="Stajich J.E."/>
            <person name="Tunlid A."/>
            <person name="Tuskan G."/>
            <person name="Grigoriev I.V."/>
        </authorList>
    </citation>
    <scope>NUCLEOTIDE SEQUENCE [LARGE SCALE GENOMIC DNA]</scope>
    <source>
        <strain evidence="4">S238N-H82 / ATCC MYA-4686</strain>
    </source>
</reference>
<evidence type="ECO:0000256" key="1">
    <source>
        <dbReference type="ARBA" id="ARBA00022737"/>
    </source>
</evidence>
<protein>
    <submittedName>
        <fullName evidence="3">Predicted protein</fullName>
    </submittedName>
</protein>
<dbReference type="PANTHER" id="PTHR45831:SF2">
    <property type="entry name" value="LD24721P"/>
    <property type="match status" value="1"/>
</dbReference>
<dbReference type="RefSeq" id="XP_001878577.1">
    <property type="nucleotide sequence ID" value="XM_001878542.1"/>
</dbReference>
<name>B0D3H2_LACBS</name>
<dbReference type="GO" id="GO:0016020">
    <property type="term" value="C:membrane"/>
    <property type="evidence" value="ECO:0007669"/>
    <property type="project" value="TreeGrafter"/>
</dbReference>
<dbReference type="OrthoDB" id="2942533at2759"/>
<dbReference type="Gene3D" id="1.25.40.10">
    <property type="entry name" value="Tetratricopeptide repeat domain"/>
    <property type="match status" value="1"/>
</dbReference>
<dbReference type="AlphaFoldDB" id="B0D3H2"/>
<evidence type="ECO:0000313" key="3">
    <source>
        <dbReference type="EMBL" id="EDR11276.1"/>
    </source>
</evidence>
<dbReference type="GO" id="GO:0006620">
    <property type="term" value="P:post-translational protein targeting to endoplasmic reticulum membrane"/>
    <property type="evidence" value="ECO:0007669"/>
    <property type="project" value="TreeGrafter"/>
</dbReference>
<accession>B0D3H2</accession>
<evidence type="ECO:0000256" key="2">
    <source>
        <dbReference type="ARBA" id="ARBA00022803"/>
    </source>
</evidence>